<dbReference type="Proteomes" id="UP000550729">
    <property type="component" value="Unassembled WGS sequence"/>
</dbReference>
<dbReference type="PANTHER" id="PTHR47894">
    <property type="entry name" value="HTH-TYPE TRANSCRIPTIONAL REGULATOR GADX"/>
    <property type="match status" value="1"/>
</dbReference>
<feature type="region of interest" description="Disordered" evidence="4">
    <location>
        <begin position="326"/>
        <end position="352"/>
    </location>
</feature>
<evidence type="ECO:0000256" key="4">
    <source>
        <dbReference type="SAM" id="MobiDB-lite"/>
    </source>
</evidence>
<dbReference type="Pfam" id="PF12625">
    <property type="entry name" value="Arabinose_bd"/>
    <property type="match status" value="1"/>
</dbReference>
<dbReference type="RefSeq" id="WP_170197409.1">
    <property type="nucleotide sequence ID" value="NZ_JABBNB010000044.1"/>
</dbReference>
<dbReference type="AlphaFoldDB" id="A0A848L821"/>
<evidence type="ECO:0000313" key="7">
    <source>
        <dbReference type="Proteomes" id="UP000550729"/>
    </source>
</evidence>
<evidence type="ECO:0000256" key="1">
    <source>
        <dbReference type="ARBA" id="ARBA00023015"/>
    </source>
</evidence>
<keyword evidence="1" id="KW-0805">Transcription regulation</keyword>
<organism evidence="6 7">
    <name type="scientific">Gordonia asplenii</name>
    <dbReference type="NCBI Taxonomy" id="2725283"/>
    <lineage>
        <taxon>Bacteria</taxon>
        <taxon>Bacillati</taxon>
        <taxon>Actinomycetota</taxon>
        <taxon>Actinomycetes</taxon>
        <taxon>Mycobacteriales</taxon>
        <taxon>Gordoniaceae</taxon>
        <taxon>Gordonia</taxon>
    </lineage>
</organism>
<comment type="caution">
    <text evidence="6">The sequence shown here is derived from an EMBL/GenBank/DDBJ whole genome shotgun (WGS) entry which is preliminary data.</text>
</comment>
<keyword evidence="3" id="KW-0804">Transcription</keyword>
<proteinExistence type="predicted"/>
<gene>
    <name evidence="6" type="ORF">HH308_27125</name>
</gene>
<feature type="domain" description="HTH araC/xylS-type" evidence="5">
    <location>
        <begin position="233"/>
        <end position="331"/>
    </location>
</feature>
<name>A0A848L821_9ACTN</name>
<dbReference type="GO" id="GO:0005829">
    <property type="term" value="C:cytosol"/>
    <property type="evidence" value="ECO:0007669"/>
    <property type="project" value="TreeGrafter"/>
</dbReference>
<dbReference type="Pfam" id="PF12833">
    <property type="entry name" value="HTH_18"/>
    <property type="match status" value="1"/>
</dbReference>
<dbReference type="SUPFAM" id="SSF46689">
    <property type="entry name" value="Homeodomain-like"/>
    <property type="match status" value="1"/>
</dbReference>
<sequence>MAKPLARYATMSTYPAVAHSVGLDPARFIRDVGLNPSGIAMPDRWVPATSIAELLHRSAVASGHDDFGIALAEQRRLSALGPLSLVIREEPDVRSALRMLMRYEHMYNEALHITMSEADGLATLKLSLDVGSDVPVVQSIDFAIGVLCRLMRDLRGATWYPLSVTLRRFAPHDPSTHHQILGPNVSFDGTFDGLTVYARDLDAPNALSDPEMRSYAAAFLASLDVERHDRATERVRRVVEVLLPSGRCSVVQVARSLGVDRRTVHRQLASEATTFTSVVNDVRMGMARHLVGQKRHSLTEVAELLSFSSPGNFSRWFRTQFGCSPTQWRSRSGDAERAVSGAYTPGTQPALP</sequence>
<dbReference type="PANTHER" id="PTHR47894:SF4">
    <property type="entry name" value="HTH-TYPE TRANSCRIPTIONAL REGULATOR GADX"/>
    <property type="match status" value="1"/>
</dbReference>
<reference evidence="6 7" key="1">
    <citation type="submission" date="2020-04" db="EMBL/GenBank/DDBJ databases">
        <title>Gordonia sp. nov. TBRC 11910.</title>
        <authorList>
            <person name="Suriyachadkun C."/>
        </authorList>
    </citation>
    <scope>NUCLEOTIDE SEQUENCE [LARGE SCALE GENOMIC DNA]</scope>
    <source>
        <strain evidence="6 7">TBRC 11910</strain>
    </source>
</reference>
<dbReference type="EMBL" id="JABBNB010000044">
    <property type="protein sequence ID" value="NMO04903.1"/>
    <property type="molecule type" value="Genomic_DNA"/>
</dbReference>
<dbReference type="InterPro" id="IPR032687">
    <property type="entry name" value="AraC-type_N"/>
</dbReference>
<dbReference type="PROSITE" id="PS01124">
    <property type="entry name" value="HTH_ARAC_FAMILY_2"/>
    <property type="match status" value="1"/>
</dbReference>
<keyword evidence="7" id="KW-1185">Reference proteome</keyword>
<evidence type="ECO:0000256" key="3">
    <source>
        <dbReference type="ARBA" id="ARBA00023163"/>
    </source>
</evidence>
<evidence type="ECO:0000256" key="2">
    <source>
        <dbReference type="ARBA" id="ARBA00023125"/>
    </source>
</evidence>
<dbReference type="GO" id="GO:0000976">
    <property type="term" value="F:transcription cis-regulatory region binding"/>
    <property type="evidence" value="ECO:0007669"/>
    <property type="project" value="TreeGrafter"/>
</dbReference>
<evidence type="ECO:0000313" key="6">
    <source>
        <dbReference type="EMBL" id="NMO04903.1"/>
    </source>
</evidence>
<dbReference type="InterPro" id="IPR009057">
    <property type="entry name" value="Homeodomain-like_sf"/>
</dbReference>
<protein>
    <submittedName>
        <fullName evidence="6">AraC family transcriptional regulator</fullName>
    </submittedName>
</protein>
<dbReference type="GO" id="GO:0003700">
    <property type="term" value="F:DNA-binding transcription factor activity"/>
    <property type="evidence" value="ECO:0007669"/>
    <property type="project" value="InterPro"/>
</dbReference>
<evidence type="ECO:0000259" key="5">
    <source>
        <dbReference type="PROSITE" id="PS01124"/>
    </source>
</evidence>
<dbReference type="SMART" id="SM00342">
    <property type="entry name" value="HTH_ARAC"/>
    <property type="match status" value="1"/>
</dbReference>
<dbReference type="Gene3D" id="1.10.10.60">
    <property type="entry name" value="Homeodomain-like"/>
    <property type="match status" value="1"/>
</dbReference>
<dbReference type="InterPro" id="IPR018060">
    <property type="entry name" value="HTH_AraC"/>
</dbReference>
<keyword evidence="2" id="KW-0238">DNA-binding</keyword>
<accession>A0A848L821</accession>